<name>A0AC59G2V5_CLODI</name>
<accession>A0AC59G2V5</accession>
<evidence type="ECO:0000313" key="1">
    <source>
        <dbReference type="EMBL" id="AKP43999.1"/>
    </source>
</evidence>
<proteinExistence type="predicted"/>
<keyword evidence="2" id="KW-1185">Reference proteome</keyword>
<evidence type="ECO:0000313" key="2">
    <source>
        <dbReference type="Proteomes" id="UP001510562"/>
    </source>
</evidence>
<reference evidence="1 2" key="1">
    <citation type="journal article" date="2015" name="Genome Announc.">
        <title>Complete Genome Sequence of the Clostridium difficile Type Strain DSM 1296T.</title>
        <authorList>
            <person name="Riedel T."/>
            <person name="Bunk B."/>
            <person name="Wittmann J."/>
            <person name="Thurmer A."/>
            <person name="Sproer C."/>
            <person name="Gronow S."/>
            <person name="Liesegang H."/>
            <person name="Daniel R."/>
            <person name="Overmann J."/>
        </authorList>
    </citation>
    <scope>NUCLEOTIDE SEQUENCE [LARGE SCALE GENOMIC DNA]</scope>
    <source>
        <strain evidence="2">ATCC 9689 / DSM 1296 / BCRC 10642 / JCM 1296 / NCIMB 10666 / NCTC 11209 / 90556-M6S</strain>
    </source>
</reference>
<protein>
    <submittedName>
        <fullName evidence="1">Radical SAM family protein</fullName>
    </submittedName>
</protein>
<organism evidence="1 2">
    <name type="scientific">Clostridioides difficile ATCC 9689 = DSM 1296</name>
    <dbReference type="NCBI Taxonomy" id="1121308"/>
    <lineage>
        <taxon>Bacteria</taxon>
        <taxon>Bacillati</taxon>
        <taxon>Bacillota</taxon>
        <taxon>Clostridia</taxon>
        <taxon>Peptostreptococcales</taxon>
        <taxon>Peptostreptococcaceae</taxon>
        <taxon>Clostridioides</taxon>
    </lineage>
</organism>
<sequence length="475" mass="54769">MEQKPFIHLFQTSTGFYFYDVNTDSILNIDENVYDYLKKEQLGESSSNTLEYVEFLRKQGYLKSNKVKITEHPETEVLKYHCENRVEGIILQVTQNCNLHCDYCTYSGGYINRIHTNKRMSKETAKRGIDYLISHSRDCQYVSIGFYGGEPLLEFDLIKWCIEYSKANIEGKNLKYNLTTNATLITEEIIELFEENNVSIMISLDGPAEIHDKNRKFANNNVGSFSTIMKKLDMISTKYPNYFKNNVHFNSVLATDNFSCVNKFFTKEELFQNSLFLSSIVSEVNAKVKTEKSQSFYEESQYALFIGYLTLLGRIKKEDSSKLLQTQISTIGDTRNGKQGKQRLVMPEKWHHGGPCVPGVMRLFINVDGYFYPCEKASEASDSMNIGNLDQGYDLKKVEKLLNIERINGDKCHSCWAYENCRICAVSLSVDSTQEDIAKECEYIRSSIESDFQDYCVLKELGFDFETKELIENTI</sequence>
<dbReference type="EMBL" id="CP011968">
    <property type="protein sequence ID" value="AKP43999.1"/>
    <property type="molecule type" value="Genomic_DNA"/>
</dbReference>
<dbReference type="Proteomes" id="UP001510562">
    <property type="component" value="Chromosome"/>
</dbReference>
<gene>
    <name evidence="1" type="ORF">CDIF1296T_03181</name>
</gene>